<dbReference type="FunFam" id="2.70.150.10:FF:000002">
    <property type="entry name" value="Copper-transporting ATPase 1, putative"/>
    <property type="match status" value="1"/>
</dbReference>
<feature type="domain" description="P-type ATPase A" evidence="8">
    <location>
        <begin position="246"/>
        <end position="346"/>
    </location>
</feature>
<evidence type="ECO:0000259" key="9">
    <source>
        <dbReference type="Pfam" id="PF24534"/>
    </source>
</evidence>
<dbReference type="InterPro" id="IPR008250">
    <property type="entry name" value="ATPase_P-typ_transduc_dom_A_sf"/>
</dbReference>
<accession>A0A086T6J9</accession>
<dbReference type="InterPro" id="IPR027256">
    <property type="entry name" value="P-typ_ATPase_IB"/>
</dbReference>
<dbReference type="NCBIfam" id="TIGR01494">
    <property type="entry name" value="ATPase_P-type"/>
    <property type="match status" value="1"/>
</dbReference>
<dbReference type="PROSITE" id="PS00154">
    <property type="entry name" value="ATPASE_E1_E2"/>
    <property type="match status" value="1"/>
</dbReference>
<dbReference type="InterPro" id="IPR018303">
    <property type="entry name" value="ATPase_P-typ_P_site"/>
</dbReference>
<dbReference type="SFLD" id="SFLDG00002">
    <property type="entry name" value="C1.7:_P-type_atpase_like"/>
    <property type="match status" value="1"/>
</dbReference>
<dbReference type="GO" id="GO:0016020">
    <property type="term" value="C:membrane"/>
    <property type="evidence" value="ECO:0007669"/>
    <property type="project" value="UniProtKB-SubCell"/>
</dbReference>
<evidence type="ECO:0000256" key="3">
    <source>
        <dbReference type="ARBA" id="ARBA00022723"/>
    </source>
</evidence>
<evidence type="ECO:0000256" key="4">
    <source>
        <dbReference type="ARBA" id="ARBA00022967"/>
    </source>
</evidence>
<dbReference type="PANTHER" id="PTHR46594:SF4">
    <property type="entry name" value="P-TYPE CATION-TRANSPORTING ATPASE"/>
    <property type="match status" value="1"/>
</dbReference>
<keyword evidence="6 7" id="KW-0472">Membrane</keyword>
<comment type="caution">
    <text evidence="10">The sequence shown here is derived from an EMBL/GenBank/DDBJ whole genome shotgun (WGS) entry which is preliminary data.</text>
</comment>
<dbReference type="GO" id="GO:0016887">
    <property type="term" value="F:ATP hydrolysis activity"/>
    <property type="evidence" value="ECO:0007669"/>
    <property type="project" value="InterPro"/>
</dbReference>
<evidence type="ECO:0000313" key="10">
    <source>
        <dbReference type="EMBL" id="KFH44981.1"/>
    </source>
</evidence>
<keyword evidence="11" id="KW-1185">Reference proteome</keyword>
<sequence>MGKVDFQLNTTVKSADEAIRAAERSTGFRCVRQGCDDQFIDLLIPRSAIAELRESDIPGLLEVHPLDKHTVRASYDPLVIGARALVDRMCQMSGGLAPPKGDTALLHGQKRLCDHFMKTILASALTVPVVVLAWGPVDVEEELKAQVSLVLASLAQLIAVPEFYIPSMTALVRNGALEMDMLVVISITAAYVYSVVAFVFRMVDEPLAIPEFFETSTLLITLILLGRLIASYARARAIQAVSLRSLQPTTALIVEDDNLREIDSRLLQLGDCFKLLPHCQVPTDGVIIQGHSEVDESMITGENLFVKKAPGMGVIAGTMNGSGSLTARLTRLPGKNTVSDIAGLVEEATKSRPRIQDLADRVASYFVPAVSGVAIAVFVIWTIVNLKVIQAPTNKAVAGAITYTVAVLAVSCPCALGLAVPMVLVVAAGIAARGGVVIKSAESIVRSRAVTDVVFDKTGTITETKLDVAAYETFTRDAHEALALTRALVRETDHPVSTAVNRLLKSMGVRAAVTSENRSIPGDGVLALHGDAVVKAGNPTWTLSEHHPAVAKAVRDGLTVMSVTSDDALIALFALRTRLRADARSVIEDLRRRNIAVHLVSGDQQAAVESVASEVGIPIENTAAQKSPTEKQSYVSALMAENKTVLFCGDGTNDAVAVAQADVGVQLGGSSLLSSAVTRGAADVVLLSGLSGLPHLLDISGSAYRRMVFNFVWSGVYNVVAILMAAGAFVHVRIPPAYAGLGELVSVLPVVLVATTILLHKPPPAA</sequence>
<dbReference type="Pfam" id="PF00122">
    <property type="entry name" value="E1-E2_ATPase"/>
    <property type="match status" value="1"/>
</dbReference>
<dbReference type="Gene3D" id="3.40.50.1000">
    <property type="entry name" value="HAD superfamily/HAD-like"/>
    <property type="match status" value="1"/>
</dbReference>
<dbReference type="Pfam" id="PF24534">
    <property type="entry name" value="HMA_PCA1"/>
    <property type="match status" value="1"/>
</dbReference>
<dbReference type="HOGENOM" id="CLU_001771_0_0_1"/>
<feature type="transmembrane region" description="Helical" evidence="7">
    <location>
        <begin position="738"/>
        <end position="759"/>
    </location>
</feature>
<feature type="domain" description="PCA1 HMA heavy metal-associated" evidence="9">
    <location>
        <begin position="36"/>
        <end position="100"/>
    </location>
</feature>
<dbReference type="InterPro" id="IPR001757">
    <property type="entry name" value="P_typ_ATPase"/>
</dbReference>
<reference evidence="11" key="1">
    <citation type="journal article" date="2014" name="Genome Announc.">
        <title>Genome sequence and annotation of Acremonium chrysogenum, producer of the beta-lactam antibiotic cephalosporin C.</title>
        <authorList>
            <person name="Terfehr D."/>
            <person name="Dahlmann T.A."/>
            <person name="Specht T."/>
            <person name="Zadra I."/>
            <person name="Kuernsteiner H."/>
            <person name="Kueck U."/>
        </authorList>
    </citation>
    <scope>NUCLEOTIDE SEQUENCE [LARGE SCALE GENOMIC DNA]</scope>
    <source>
        <strain evidence="11">ATCC 11550 / CBS 779.69 / DSM 880 / IAM 14645 / JCM 23072 / IMI 49137</strain>
    </source>
</reference>
<dbReference type="PANTHER" id="PTHR46594">
    <property type="entry name" value="P-TYPE CATION-TRANSPORTING ATPASE"/>
    <property type="match status" value="1"/>
</dbReference>
<organism evidence="10 11">
    <name type="scientific">Hapsidospora chrysogenum (strain ATCC 11550 / CBS 779.69 / DSM 880 / IAM 14645 / JCM 23072 / IMI 49137)</name>
    <name type="common">Acremonium chrysogenum</name>
    <dbReference type="NCBI Taxonomy" id="857340"/>
    <lineage>
        <taxon>Eukaryota</taxon>
        <taxon>Fungi</taxon>
        <taxon>Dikarya</taxon>
        <taxon>Ascomycota</taxon>
        <taxon>Pezizomycotina</taxon>
        <taxon>Sordariomycetes</taxon>
        <taxon>Hypocreomycetidae</taxon>
        <taxon>Hypocreales</taxon>
        <taxon>Bionectriaceae</taxon>
        <taxon>Hapsidospora</taxon>
    </lineage>
</organism>
<dbReference type="InterPro" id="IPR023299">
    <property type="entry name" value="ATPase_P-typ_cyto_dom_N"/>
</dbReference>
<comment type="subcellular location">
    <subcellularLocation>
        <location evidence="1 7">Membrane</location>
    </subcellularLocation>
</comment>
<feature type="transmembrane region" description="Helical" evidence="7">
    <location>
        <begin position="362"/>
        <end position="383"/>
    </location>
</feature>
<dbReference type="OrthoDB" id="432719at2759"/>
<protein>
    <submittedName>
        <fullName evidence="10">P-type cation-transporting ATPase-like protein</fullName>
    </submittedName>
</protein>
<feature type="transmembrane region" description="Helical" evidence="7">
    <location>
        <begin position="403"/>
        <end position="430"/>
    </location>
</feature>
<evidence type="ECO:0000256" key="5">
    <source>
        <dbReference type="ARBA" id="ARBA00022989"/>
    </source>
</evidence>
<dbReference type="AlphaFoldDB" id="A0A086T6J9"/>
<dbReference type="GO" id="GO:0030003">
    <property type="term" value="P:intracellular monoatomic cation homeostasis"/>
    <property type="evidence" value="ECO:0007669"/>
    <property type="project" value="UniProtKB-ARBA"/>
</dbReference>
<dbReference type="NCBIfam" id="TIGR01525">
    <property type="entry name" value="ATPase-IB_hvy"/>
    <property type="match status" value="1"/>
</dbReference>
<dbReference type="GO" id="GO:0019829">
    <property type="term" value="F:ATPase-coupled monoatomic cation transmembrane transporter activity"/>
    <property type="evidence" value="ECO:0007669"/>
    <property type="project" value="InterPro"/>
</dbReference>
<feature type="transmembrane region" description="Helical" evidence="7">
    <location>
        <begin position="711"/>
        <end position="732"/>
    </location>
</feature>
<feature type="transmembrane region" description="Helical" evidence="7">
    <location>
        <begin position="147"/>
        <end position="165"/>
    </location>
</feature>
<feature type="transmembrane region" description="Helical" evidence="7">
    <location>
        <begin position="177"/>
        <end position="200"/>
    </location>
</feature>
<keyword evidence="3 7" id="KW-0479">Metal-binding</keyword>
<dbReference type="NCBIfam" id="TIGR01511">
    <property type="entry name" value="ATPase-IB1_Cu"/>
    <property type="match status" value="1"/>
</dbReference>
<keyword evidence="5 7" id="KW-1133">Transmembrane helix</keyword>
<dbReference type="InterPro" id="IPR044492">
    <property type="entry name" value="P_typ_ATPase_HD_dom"/>
</dbReference>
<dbReference type="InterPro" id="IPR023298">
    <property type="entry name" value="ATPase_P-typ_TM_dom_sf"/>
</dbReference>
<dbReference type="EMBL" id="JPKY01000039">
    <property type="protein sequence ID" value="KFH44981.1"/>
    <property type="molecule type" value="Genomic_DNA"/>
</dbReference>
<dbReference type="GO" id="GO:0046872">
    <property type="term" value="F:metal ion binding"/>
    <property type="evidence" value="ECO:0007669"/>
    <property type="project" value="UniProtKB-KW"/>
</dbReference>
<keyword evidence="4" id="KW-1278">Translocase</keyword>
<evidence type="ECO:0000256" key="7">
    <source>
        <dbReference type="RuleBase" id="RU362081"/>
    </source>
</evidence>
<name>A0A086T6J9_HAPC1</name>
<dbReference type="SUPFAM" id="SSF56784">
    <property type="entry name" value="HAD-like"/>
    <property type="match status" value="1"/>
</dbReference>
<evidence type="ECO:0000256" key="2">
    <source>
        <dbReference type="ARBA" id="ARBA00022692"/>
    </source>
</evidence>
<proteinExistence type="inferred from homology"/>
<comment type="similarity">
    <text evidence="7">Belongs to the cation transport ATPase (P-type) (TC 3.A.3) family. Type IB subfamily.</text>
</comment>
<evidence type="ECO:0000259" key="8">
    <source>
        <dbReference type="Pfam" id="PF00122"/>
    </source>
</evidence>
<evidence type="ECO:0000256" key="6">
    <source>
        <dbReference type="ARBA" id="ARBA00023136"/>
    </source>
</evidence>
<dbReference type="SFLD" id="SFLDS00003">
    <property type="entry name" value="Haloacid_Dehalogenase"/>
    <property type="match status" value="1"/>
</dbReference>
<feature type="transmembrane region" description="Helical" evidence="7">
    <location>
        <begin position="212"/>
        <end position="230"/>
    </location>
</feature>
<dbReference type="InterPro" id="IPR036412">
    <property type="entry name" value="HAD-like_sf"/>
</dbReference>
<dbReference type="Gene3D" id="2.70.150.10">
    <property type="entry name" value="Calcium-transporting ATPase, cytoplasmic transduction domain A"/>
    <property type="match status" value="1"/>
</dbReference>
<dbReference type="InterPro" id="IPR023214">
    <property type="entry name" value="HAD_sf"/>
</dbReference>
<dbReference type="SFLD" id="SFLDF00027">
    <property type="entry name" value="p-type_atpase"/>
    <property type="match status" value="1"/>
</dbReference>
<dbReference type="PRINTS" id="PR00119">
    <property type="entry name" value="CATATPASE"/>
</dbReference>
<dbReference type="GO" id="GO:0005524">
    <property type="term" value="F:ATP binding"/>
    <property type="evidence" value="ECO:0007669"/>
    <property type="project" value="UniProtKB-UniRule"/>
</dbReference>
<dbReference type="Proteomes" id="UP000029964">
    <property type="component" value="Unassembled WGS sequence"/>
</dbReference>
<gene>
    <name evidence="10" type="ORF">ACRE_041840</name>
</gene>
<dbReference type="SUPFAM" id="SSF81665">
    <property type="entry name" value="Calcium ATPase, transmembrane domain M"/>
    <property type="match status" value="1"/>
</dbReference>
<keyword evidence="2 7" id="KW-0812">Transmembrane</keyword>
<dbReference type="Pfam" id="PF00702">
    <property type="entry name" value="Hydrolase"/>
    <property type="match status" value="1"/>
</dbReference>
<evidence type="ECO:0000256" key="1">
    <source>
        <dbReference type="ARBA" id="ARBA00004370"/>
    </source>
</evidence>
<feature type="transmembrane region" description="Helical" evidence="7">
    <location>
        <begin position="116"/>
        <end position="135"/>
    </location>
</feature>
<keyword evidence="7" id="KW-0067">ATP-binding</keyword>
<dbReference type="STRING" id="857340.A0A086T6J9"/>
<dbReference type="InterPro" id="IPR059000">
    <property type="entry name" value="ATPase_P-type_domA"/>
</dbReference>
<dbReference type="SUPFAM" id="SSF81653">
    <property type="entry name" value="Calcium ATPase, transduction domain A"/>
    <property type="match status" value="1"/>
</dbReference>
<keyword evidence="7" id="KW-0547">Nucleotide-binding</keyword>
<dbReference type="InterPro" id="IPR056236">
    <property type="entry name" value="HMA_PCA1"/>
</dbReference>
<dbReference type="Gene3D" id="3.40.1110.10">
    <property type="entry name" value="Calcium-transporting ATPase, cytoplasmic domain N"/>
    <property type="match status" value="1"/>
</dbReference>
<evidence type="ECO:0000313" key="11">
    <source>
        <dbReference type="Proteomes" id="UP000029964"/>
    </source>
</evidence>